<protein>
    <submittedName>
        <fullName evidence="1">Uncharacterized protein</fullName>
    </submittedName>
</protein>
<dbReference type="RefSeq" id="WP_345737037.1">
    <property type="nucleotide sequence ID" value="NZ_BAABIA010000005.1"/>
</dbReference>
<comment type="caution">
    <text evidence="1">The sequence shown here is derived from an EMBL/GenBank/DDBJ whole genome shotgun (WGS) entry which is preliminary data.</text>
</comment>
<dbReference type="Proteomes" id="UP001499852">
    <property type="component" value="Unassembled WGS sequence"/>
</dbReference>
<name>A0ABP9P8E4_9BACT</name>
<accession>A0ABP9P8E4</accession>
<gene>
    <name evidence="1" type="ORF">GCM10023213_28470</name>
</gene>
<evidence type="ECO:0000313" key="2">
    <source>
        <dbReference type="Proteomes" id="UP001499852"/>
    </source>
</evidence>
<dbReference type="EMBL" id="BAABIA010000005">
    <property type="protein sequence ID" value="GAA5142473.1"/>
    <property type="molecule type" value="Genomic_DNA"/>
</dbReference>
<organism evidence="1 2">
    <name type="scientific">Prosthecobacter algae</name>
    <dbReference type="NCBI Taxonomy" id="1144682"/>
    <lineage>
        <taxon>Bacteria</taxon>
        <taxon>Pseudomonadati</taxon>
        <taxon>Verrucomicrobiota</taxon>
        <taxon>Verrucomicrobiia</taxon>
        <taxon>Verrucomicrobiales</taxon>
        <taxon>Verrucomicrobiaceae</taxon>
        <taxon>Prosthecobacter</taxon>
    </lineage>
</organism>
<evidence type="ECO:0000313" key="1">
    <source>
        <dbReference type="EMBL" id="GAA5142473.1"/>
    </source>
</evidence>
<reference evidence="2" key="1">
    <citation type="journal article" date="2019" name="Int. J. Syst. Evol. Microbiol.">
        <title>The Global Catalogue of Microorganisms (GCM) 10K type strain sequencing project: providing services to taxonomists for standard genome sequencing and annotation.</title>
        <authorList>
            <consortium name="The Broad Institute Genomics Platform"/>
            <consortium name="The Broad Institute Genome Sequencing Center for Infectious Disease"/>
            <person name="Wu L."/>
            <person name="Ma J."/>
        </authorList>
    </citation>
    <scope>NUCLEOTIDE SEQUENCE [LARGE SCALE GENOMIC DNA]</scope>
    <source>
        <strain evidence="2">JCM 18053</strain>
    </source>
</reference>
<proteinExistence type="predicted"/>
<sequence>MNTQIDQLRALVASRFPTAMQTDFSRPSHVNGGVELVPGALVEIVATNQVAGAGLLLLHICNQAVGPVAFVDASDALDLAAIPLGLRNRLLWLRGHGVGDSLKATDLLLRDGNLSSVLLDLRQVPLAQLSGVSSSVWHRLRMLAERAHAGVMVFTSHKAVGCAAVRWLVSGAFRLDDVQEEQAGLLGGLNPICQRGFGYTAPRVGNTDLSLQS</sequence>
<keyword evidence="2" id="KW-1185">Reference proteome</keyword>